<keyword evidence="4" id="KW-0235">DNA replication</keyword>
<dbReference type="Proteomes" id="UP000828390">
    <property type="component" value="Unassembled WGS sequence"/>
</dbReference>
<feature type="compositionally biased region" description="Basic and acidic residues" evidence="8">
    <location>
        <begin position="328"/>
        <end position="342"/>
    </location>
</feature>
<dbReference type="FunFam" id="3.40.50.300:FF:000395">
    <property type="entry name" value="Replication factor C subunit 1"/>
    <property type="match status" value="1"/>
</dbReference>
<feature type="compositionally biased region" description="Polar residues" evidence="8">
    <location>
        <begin position="522"/>
        <end position="532"/>
    </location>
</feature>
<dbReference type="SUPFAM" id="SSF52113">
    <property type="entry name" value="BRCT domain"/>
    <property type="match status" value="1"/>
</dbReference>
<evidence type="ECO:0000256" key="1">
    <source>
        <dbReference type="ARBA" id="ARBA00004123"/>
    </source>
</evidence>
<dbReference type="SMART" id="SM00292">
    <property type="entry name" value="BRCT"/>
    <property type="match status" value="1"/>
</dbReference>
<evidence type="ECO:0000256" key="2">
    <source>
        <dbReference type="ARBA" id="ARBA00006116"/>
    </source>
</evidence>
<dbReference type="AlphaFoldDB" id="A0A9D4LJG1"/>
<dbReference type="CDD" id="cd17752">
    <property type="entry name" value="BRCT_RFC1"/>
    <property type="match status" value="1"/>
</dbReference>
<dbReference type="InterPro" id="IPR012178">
    <property type="entry name" value="RFC1"/>
</dbReference>
<comment type="caution">
    <text evidence="10">The sequence shown here is derived from an EMBL/GenBank/DDBJ whole genome shotgun (WGS) entry which is preliminary data.</text>
</comment>
<reference evidence="10" key="2">
    <citation type="submission" date="2020-11" db="EMBL/GenBank/DDBJ databases">
        <authorList>
            <person name="McCartney M.A."/>
            <person name="Auch B."/>
            <person name="Kono T."/>
            <person name="Mallez S."/>
            <person name="Becker A."/>
            <person name="Gohl D.M."/>
            <person name="Silverstein K.A.T."/>
            <person name="Koren S."/>
            <person name="Bechman K.B."/>
            <person name="Herman A."/>
            <person name="Abrahante J.E."/>
            <person name="Garbe J."/>
        </authorList>
    </citation>
    <scope>NUCLEOTIDE SEQUENCE</scope>
    <source>
        <strain evidence="10">Duluth1</strain>
        <tissue evidence="10">Whole animal</tissue>
    </source>
</reference>
<feature type="domain" description="BRCT" evidence="9">
    <location>
        <begin position="404"/>
        <end position="484"/>
    </location>
</feature>
<gene>
    <name evidence="10" type="ORF">DPMN_102673</name>
</gene>
<reference evidence="10" key="1">
    <citation type="journal article" date="2019" name="bioRxiv">
        <title>The Genome of the Zebra Mussel, Dreissena polymorpha: A Resource for Invasive Species Research.</title>
        <authorList>
            <person name="McCartney M.A."/>
            <person name="Auch B."/>
            <person name="Kono T."/>
            <person name="Mallez S."/>
            <person name="Zhang Y."/>
            <person name="Obille A."/>
            <person name="Becker A."/>
            <person name="Abrahante J.E."/>
            <person name="Garbe J."/>
            <person name="Badalamenti J.P."/>
            <person name="Herman A."/>
            <person name="Mangelson H."/>
            <person name="Liachko I."/>
            <person name="Sullivan S."/>
            <person name="Sone E.D."/>
            <person name="Koren S."/>
            <person name="Silverstein K.A.T."/>
            <person name="Beckman K.B."/>
            <person name="Gohl D.M."/>
        </authorList>
    </citation>
    <scope>NUCLEOTIDE SEQUENCE</scope>
    <source>
        <strain evidence="10">Duluth1</strain>
        <tissue evidence="10">Whole animal</tissue>
    </source>
</reference>
<proteinExistence type="inferred from homology"/>
<dbReference type="GO" id="GO:0003677">
    <property type="term" value="F:DNA binding"/>
    <property type="evidence" value="ECO:0007669"/>
    <property type="project" value="InterPro"/>
</dbReference>
<dbReference type="Pfam" id="PF00533">
    <property type="entry name" value="BRCT"/>
    <property type="match status" value="1"/>
</dbReference>
<feature type="compositionally biased region" description="Polar residues" evidence="8">
    <location>
        <begin position="358"/>
        <end position="369"/>
    </location>
</feature>
<dbReference type="PIRSF" id="PIRSF036578">
    <property type="entry name" value="RFC1"/>
    <property type="match status" value="1"/>
</dbReference>
<feature type="non-terminal residue" evidence="10">
    <location>
        <position position="1"/>
    </location>
</feature>
<evidence type="ECO:0000256" key="4">
    <source>
        <dbReference type="ARBA" id="ARBA00022705"/>
    </source>
</evidence>
<dbReference type="PANTHER" id="PTHR23389:SF6">
    <property type="entry name" value="REPLICATION FACTOR C SUBUNIT 1"/>
    <property type="match status" value="1"/>
</dbReference>
<feature type="compositionally biased region" description="Basic residues" evidence="8">
    <location>
        <begin position="149"/>
        <end position="158"/>
    </location>
</feature>
<evidence type="ECO:0000313" key="11">
    <source>
        <dbReference type="Proteomes" id="UP000828390"/>
    </source>
</evidence>
<dbReference type="SMART" id="SM00382">
    <property type="entry name" value="AAA"/>
    <property type="match status" value="1"/>
</dbReference>
<dbReference type="GO" id="GO:0016887">
    <property type="term" value="F:ATP hydrolysis activity"/>
    <property type="evidence" value="ECO:0007669"/>
    <property type="project" value="InterPro"/>
</dbReference>
<dbReference type="GO" id="GO:0005663">
    <property type="term" value="C:DNA replication factor C complex"/>
    <property type="evidence" value="ECO:0007669"/>
    <property type="project" value="InterPro"/>
</dbReference>
<dbReference type="PROSITE" id="PS50172">
    <property type="entry name" value="BRCT"/>
    <property type="match status" value="1"/>
</dbReference>
<dbReference type="SUPFAM" id="SSF48019">
    <property type="entry name" value="post-AAA+ oligomerization domain-like"/>
    <property type="match status" value="1"/>
</dbReference>
<dbReference type="Gene3D" id="3.40.50.300">
    <property type="entry name" value="P-loop containing nucleotide triphosphate hydrolases"/>
    <property type="match status" value="1"/>
</dbReference>
<feature type="region of interest" description="Disordered" evidence="8">
    <location>
        <begin position="491"/>
        <end position="532"/>
    </location>
</feature>
<organism evidence="10 11">
    <name type="scientific">Dreissena polymorpha</name>
    <name type="common">Zebra mussel</name>
    <name type="synonym">Mytilus polymorpha</name>
    <dbReference type="NCBI Taxonomy" id="45954"/>
    <lineage>
        <taxon>Eukaryota</taxon>
        <taxon>Metazoa</taxon>
        <taxon>Spiralia</taxon>
        <taxon>Lophotrochozoa</taxon>
        <taxon>Mollusca</taxon>
        <taxon>Bivalvia</taxon>
        <taxon>Autobranchia</taxon>
        <taxon>Heteroconchia</taxon>
        <taxon>Euheterodonta</taxon>
        <taxon>Imparidentia</taxon>
        <taxon>Neoheterodontei</taxon>
        <taxon>Myida</taxon>
        <taxon>Dreissenoidea</taxon>
        <taxon>Dreissenidae</taxon>
        <taxon>Dreissena</taxon>
    </lineage>
</organism>
<keyword evidence="5" id="KW-0547">Nucleotide-binding</keyword>
<dbReference type="FunFam" id="3.40.50.10190:FF:000001">
    <property type="entry name" value="Replication factor C subunit 1"/>
    <property type="match status" value="1"/>
</dbReference>
<dbReference type="InterPro" id="IPR027417">
    <property type="entry name" value="P-loop_NTPase"/>
</dbReference>
<dbReference type="Pfam" id="PF00004">
    <property type="entry name" value="AAA"/>
    <property type="match status" value="1"/>
</dbReference>
<feature type="compositionally biased region" description="Basic and acidic residues" evidence="8">
    <location>
        <begin position="274"/>
        <end position="285"/>
    </location>
</feature>
<keyword evidence="11" id="KW-1185">Reference proteome</keyword>
<dbReference type="GO" id="GO:0006281">
    <property type="term" value="P:DNA repair"/>
    <property type="evidence" value="ECO:0007669"/>
    <property type="project" value="InterPro"/>
</dbReference>
<dbReference type="CDD" id="cd18140">
    <property type="entry name" value="HLD_clamp_RFC"/>
    <property type="match status" value="1"/>
</dbReference>
<dbReference type="InterPro" id="IPR001357">
    <property type="entry name" value="BRCT_dom"/>
</dbReference>
<keyword evidence="6" id="KW-0067">ATP-binding</keyword>
<dbReference type="InterPro" id="IPR008921">
    <property type="entry name" value="DNA_pol3_clamp-load_cplx_C"/>
</dbReference>
<dbReference type="InterPro" id="IPR036420">
    <property type="entry name" value="BRCT_dom_sf"/>
</dbReference>
<dbReference type="InterPro" id="IPR047854">
    <property type="entry name" value="RFC_lid"/>
</dbReference>
<dbReference type="FunFam" id="1.10.8.60:FF:000021">
    <property type="entry name" value="Replication factor C subunit 1"/>
    <property type="match status" value="1"/>
</dbReference>
<feature type="region of interest" description="Disordered" evidence="8">
    <location>
        <begin position="1"/>
        <end position="215"/>
    </location>
</feature>
<dbReference type="Gene3D" id="3.40.50.10190">
    <property type="entry name" value="BRCT domain"/>
    <property type="match status" value="1"/>
</dbReference>
<dbReference type="GO" id="GO:0003689">
    <property type="term" value="F:DNA clamp loader activity"/>
    <property type="evidence" value="ECO:0007669"/>
    <property type="project" value="InterPro"/>
</dbReference>
<accession>A0A9D4LJG1</accession>
<dbReference type="EMBL" id="JAIWYP010000003">
    <property type="protein sequence ID" value="KAH3859852.1"/>
    <property type="molecule type" value="Genomic_DNA"/>
</dbReference>
<dbReference type="InterPro" id="IPR003959">
    <property type="entry name" value="ATPase_AAA_core"/>
</dbReference>
<dbReference type="GO" id="GO:0006260">
    <property type="term" value="P:DNA replication"/>
    <property type="evidence" value="ECO:0007669"/>
    <property type="project" value="UniProtKB-KW"/>
</dbReference>
<feature type="compositionally biased region" description="Acidic residues" evidence="8">
    <location>
        <begin position="98"/>
        <end position="117"/>
    </location>
</feature>
<keyword evidence="7" id="KW-0539">Nucleus</keyword>
<feature type="region of interest" description="Disordered" evidence="8">
    <location>
        <begin position="272"/>
        <end position="386"/>
    </location>
</feature>
<dbReference type="SUPFAM" id="SSF52540">
    <property type="entry name" value="P-loop containing nucleoside triphosphate hydrolases"/>
    <property type="match status" value="1"/>
</dbReference>
<evidence type="ECO:0000313" key="10">
    <source>
        <dbReference type="EMBL" id="KAH3859852.1"/>
    </source>
</evidence>
<dbReference type="CDD" id="cd00009">
    <property type="entry name" value="AAA"/>
    <property type="match status" value="1"/>
</dbReference>
<evidence type="ECO:0000256" key="5">
    <source>
        <dbReference type="ARBA" id="ARBA00022741"/>
    </source>
</evidence>
<dbReference type="PANTHER" id="PTHR23389">
    <property type="entry name" value="CHROMOSOME TRANSMISSION FIDELITY FACTOR 18"/>
    <property type="match status" value="1"/>
</dbReference>
<name>A0A9D4LJG1_DREPO</name>
<feature type="compositionally biased region" description="Polar residues" evidence="8">
    <location>
        <begin position="188"/>
        <end position="197"/>
    </location>
</feature>
<evidence type="ECO:0000256" key="3">
    <source>
        <dbReference type="ARBA" id="ARBA00020401"/>
    </source>
</evidence>
<dbReference type="GO" id="GO:0005634">
    <property type="term" value="C:nucleus"/>
    <property type="evidence" value="ECO:0007669"/>
    <property type="project" value="UniProtKB-SubCell"/>
</dbReference>
<dbReference type="InterPro" id="IPR003593">
    <property type="entry name" value="AAA+_ATPase"/>
</dbReference>
<dbReference type="Gene3D" id="1.10.8.60">
    <property type="match status" value="1"/>
</dbReference>
<dbReference type="Pfam" id="PF25361">
    <property type="entry name" value="AAA_lid_RFC1"/>
    <property type="match status" value="1"/>
</dbReference>
<sequence>MDVDDFQDENGNRKQSKKKQDSKDKIKQEKRKSLEKDQTKDNMHNKEKEKHKDNDKKSKKSEKGTKKQLDSSTSEKDEIDGEAVTKKSKAKKRKLEISSDEEVINVENNQDDEDDDEVIVKKSQLKKKGKKKPKLFDSDEDEDPIPKEKKARKSRKIVHVGGSDGYTEEEIPEPKPKTTFMDKFLASKSPSKDTGSSKALKPEPAKNLGTAKKPEEVKPTVLASAFFGDTSIHRVERKVIPAKKPVGETIVDLELHSDDEFERTLELIDEEELTGLKKIDSKGTSDKLSLSSKLASKARDQSVQSPEKKPLILAPDTPVSKQPSPKKAKMEFIMNRHERKTEAPATKKTPEKKVSPAKQGSENKTSPGKQESDGFTPKGGGAGYRAYLNRAGPQSLGAKEIPEGAENCLEGLTFVITGVLDSFERDEAKVAVERYGGKVTGNVSKKTDYLVAGRDPGQSKITKAEAFRTKILDEDGLLDLIRTRPGKKSKYTLQAEASVKKEMAETKSSTTEKLSSFKKEQQTPSKSLSFNTKDTHNAKKLLQWLTNWHKDQASGIKPVSTGKFFGGKGGSETGAGFKAALLSGPPGIGKTTTATLVCQEAGFSFVELNASDTRNAKSLKEVISQSVGNTSIVDFMGSGVSSTHGHKHCLVMDEVDGMSGNEDRGGVQELVNIIKATKIPIITMCNDRNHQKMRTLANYCFDLRFQRPRVEQIKAAVMSIAFKEGLNVPPPAVNEIIVAANQDIRQVIHNLSMWTADSKAITYDQVKSDAQHAKKDFKLGPFDVCRKVFVGGEETNKMTLNDKSDLFFHDYNIAPLFVQENYIHVIPYAA</sequence>
<evidence type="ECO:0000256" key="8">
    <source>
        <dbReference type="SAM" id="MobiDB-lite"/>
    </source>
</evidence>
<evidence type="ECO:0000256" key="7">
    <source>
        <dbReference type="ARBA" id="ARBA00023242"/>
    </source>
</evidence>
<comment type="similarity">
    <text evidence="2">Belongs to the activator 1 large subunit family.</text>
</comment>
<dbReference type="Gene3D" id="1.20.272.10">
    <property type="match status" value="1"/>
</dbReference>
<dbReference type="GO" id="GO:0005524">
    <property type="term" value="F:ATP binding"/>
    <property type="evidence" value="ECO:0007669"/>
    <property type="project" value="UniProtKB-KW"/>
</dbReference>
<evidence type="ECO:0000259" key="9">
    <source>
        <dbReference type="PROSITE" id="PS50172"/>
    </source>
</evidence>
<evidence type="ECO:0000256" key="6">
    <source>
        <dbReference type="ARBA" id="ARBA00022840"/>
    </source>
</evidence>
<protein>
    <recommendedName>
        <fullName evidence="3">Replication factor C subunit 1</fullName>
    </recommendedName>
</protein>
<feature type="compositionally biased region" description="Basic and acidic residues" evidence="8">
    <location>
        <begin position="18"/>
        <end position="76"/>
    </location>
</feature>
<feature type="compositionally biased region" description="Basic residues" evidence="8">
    <location>
        <begin position="123"/>
        <end position="133"/>
    </location>
</feature>
<comment type="subcellular location">
    <subcellularLocation>
        <location evidence="1">Nucleus</location>
    </subcellularLocation>
</comment>